<name>A0A2U3KN66_9FIRM</name>
<evidence type="ECO:0008006" key="3">
    <source>
        <dbReference type="Google" id="ProtNLM"/>
    </source>
</evidence>
<proteinExistence type="predicted"/>
<reference evidence="2" key="1">
    <citation type="submission" date="2018-02" db="EMBL/GenBank/DDBJ databases">
        <authorList>
            <person name="Hausmann B."/>
        </authorList>
    </citation>
    <scope>NUCLEOTIDE SEQUENCE [LARGE SCALE GENOMIC DNA]</scope>
    <source>
        <strain evidence="2">Peat soil MAG SbF1</strain>
    </source>
</reference>
<evidence type="ECO:0000313" key="2">
    <source>
        <dbReference type="Proteomes" id="UP000238916"/>
    </source>
</evidence>
<dbReference type="Proteomes" id="UP000238916">
    <property type="component" value="Unassembled WGS sequence"/>
</dbReference>
<dbReference type="AlphaFoldDB" id="A0A2U3KN66"/>
<dbReference type="EMBL" id="OMOF01000158">
    <property type="protein sequence ID" value="SPF41098.1"/>
    <property type="molecule type" value="Genomic_DNA"/>
</dbReference>
<protein>
    <recommendedName>
        <fullName evidence="3">PemK-like protein</fullName>
    </recommendedName>
</protein>
<sequence length="84" mass="9963">MLILVATTFVPPHDPPKYFDQYKIPVLNWRKVGLSKPSWVQSLKLIHLTRTQLRDLVKEDDFIGRMSELDFNYLVGEIERIYND</sequence>
<organism evidence="1 2">
    <name type="scientific">Candidatus Desulfosporosinus infrequens</name>
    <dbReference type="NCBI Taxonomy" id="2043169"/>
    <lineage>
        <taxon>Bacteria</taxon>
        <taxon>Bacillati</taxon>
        <taxon>Bacillota</taxon>
        <taxon>Clostridia</taxon>
        <taxon>Eubacteriales</taxon>
        <taxon>Desulfitobacteriaceae</taxon>
        <taxon>Desulfosporosinus</taxon>
    </lineage>
</organism>
<accession>A0A2U3KN66</accession>
<evidence type="ECO:0000313" key="1">
    <source>
        <dbReference type="EMBL" id="SPF41098.1"/>
    </source>
</evidence>
<gene>
    <name evidence="1" type="ORF">SBF1_2400003</name>
</gene>